<protein>
    <submittedName>
        <fullName evidence="1">Uncharacterized protein</fullName>
    </submittedName>
</protein>
<dbReference type="EMBL" id="LAZR01000055">
    <property type="protein sequence ID" value="KKN97753.1"/>
    <property type="molecule type" value="Genomic_DNA"/>
</dbReference>
<dbReference type="AlphaFoldDB" id="A0A0F9XZD1"/>
<comment type="caution">
    <text evidence="1">The sequence shown here is derived from an EMBL/GenBank/DDBJ whole genome shotgun (WGS) entry which is preliminary data.</text>
</comment>
<sequence length="100" mass="11045">MGGLPTLKHSKAMPVGIEQHLMRLQPIGPDQKCAAVRQLDMGDLKLEAFAPDIGPVLAPVELERLAWLKDQRHENTTVSRMLSTLSFALPVPHEGRDTLI</sequence>
<accession>A0A0F9XZD1</accession>
<reference evidence="1" key="1">
    <citation type="journal article" date="2015" name="Nature">
        <title>Complex archaea that bridge the gap between prokaryotes and eukaryotes.</title>
        <authorList>
            <person name="Spang A."/>
            <person name="Saw J.H."/>
            <person name="Jorgensen S.L."/>
            <person name="Zaremba-Niedzwiedzka K."/>
            <person name="Martijn J."/>
            <person name="Lind A.E."/>
            <person name="van Eijk R."/>
            <person name="Schleper C."/>
            <person name="Guy L."/>
            <person name="Ettema T.J."/>
        </authorList>
    </citation>
    <scope>NUCLEOTIDE SEQUENCE</scope>
</reference>
<proteinExistence type="predicted"/>
<organism evidence="1">
    <name type="scientific">marine sediment metagenome</name>
    <dbReference type="NCBI Taxonomy" id="412755"/>
    <lineage>
        <taxon>unclassified sequences</taxon>
        <taxon>metagenomes</taxon>
        <taxon>ecological metagenomes</taxon>
    </lineage>
</organism>
<gene>
    <name evidence="1" type="ORF">LCGC14_0152650</name>
</gene>
<name>A0A0F9XZD1_9ZZZZ</name>
<evidence type="ECO:0000313" key="1">
    <source>
        <dbReference type="EMBL" id="KKN97753.1"/>
    </source>
</evidence>